<dbReference type="InterPro" id="IPR037185">
    <property type="entry name" value="EmrE-like"/>
</dbReference>
<feature type="transmembrane region" description="Helical" evidence="3">
    <location>
        <begin position="94"/>
        <end position="114"/>
    </location>
</feature>
<dbReference type="RefSeq" id="WP_123666932.1">
    <property type="nucleotide sequence ID" value="NZ_RJKE01000001.1"/>
</dbReference>
<feature type="transmembrane region" description="Helical" evidence="3">
    <location>
        <begin position="210"/>
        <end position="229"/>
    </location>
</feature>
<feature type="transmembrane region" description="Helical" evidence="3">
    <location>
        <begin position="145"/>
        <end position="166"/>
    </location>
</feature>
<evidence type="ECO:0000256" key="1">
    <source>
        <dbReference type="ARBA" id="ARBA00007362"/>
    </source>
</evidence>
<feature type="domain" description="EamA" evidence="4">
    <location>
        <begin position="7"/>
        <end position="137"/>
    </location>
</feature>
<feature type="transmembrane region" description="Helical" evidence="3">
    <location>
        <begin position="121"/>
        <end position="139"/>
    </location>
</feature>
<organism evidence="5 6">
    <name type="scientific">Actinocorallia herbida</name>
    <dbReference type="NCBI Taxonomy" id="58109"/>
    <lineage>
        <taxon>Bacteria</taxon>
        <taxon>Bacillati</taxon>
        <taxon>Actinomycetota</taxon>
        <taxon>Actinomycetes</taxon>
        <taxon>Streptosporangiales</taxon>
        <taxon>Thermomonosporaceae</taxon>
        <taxon>Actinocorallia</taxon>
    </lineage>
</organism>
<sequence length="332" mass="33924">MKFDKTLLALAATVLLWASAFPAIRVALDGLGPAQLSLLRLAVASAALAAAAPVLKVRRPARADLWRIAVIGVTGMSAYQLLLNWGEVHVPAGTASLIVAAVPAMSALLAVCFAGERLTRAKAGGSLVALTGAVLIAVSGKEHGYTAAAWAVLGAALSQAVYHLTIKPLLRRHTGLEVAAYATWAGTALLVPLAPSTFRALLDAPAGSTAAAVYLGLLPSAAGFVAWGYAVARLSITTATAALYLVPVATLGISYLWLGEHPRPAAVIGGLVIIAGLLLLNKRPHPTAPEPPAPPGLPGHQVDAARHRQTESRSPLTEPSPGPTAAASQGRT</sequence>
<feature type="domain" description="EamA" evidence="4">
    <location>
        <begin position="149"/>
        <end position="281"/>
    </location>
</feature>
<name>A0A3N1D2C2_9ACTN</name>
<dbReference type="InterPro" id="IPR000620">
    <property type="entry name" value="EamA_dom"/>
</dbReference>
<feature type="transmembrane region" description="Helical" evidence="3">
    <location>
        <begin position="264"/>
        <end position="280"/>
    </location>
</feature>
<dbReference type="GO" id="GO:0016020">
    <property type="term" value="C:membrane"/>
    <property type="evidence" value="ECO:0007669"/>
    <property type="project" value="InterPro"/>
</dbReference>
<evidence type="ECO:0000313" key="5">
    <source>
        <dbReference type="EMBL" id="ROO87679.1"/>
    </source>
</evidence>
<feature type="transmembrane region" description="Helical" evidence="3">
    <location>
        <begin position="241"/>
        <end position="258"/>
    </location>
</feature>
<proteinExistence type="inferred from homology"/>
<keyword evidence="3" id="KW-0812">Transmembrane</keyword>
<comment type="similarity">
    <text evidence="1">Belongs to the EamA transporter family.</text>
</comment>
<feature type="compositionally biased region" description="Pro residues" evidence="2">
    <location>
        <begin position="286"/>
        <end position="297"/>
    </location>
</feature>
<dbReference type="Gene3D" id="1.10.3730.20">
    <property type="match status" value="2"/>
</dbReference>
<feature type="transmembrane region" description="Helical" evidence="3">
    <location>
        <begin position="38"/>
        <end position="57"/>
    </location>
</feature>
<evidence type="ECO:0000259" key="4">
    <source>
        <dbReference type="Pfam" id="PF00892"/>
    </source>
</evidence>
<dbReference type="Proteomes" id="UP000272400">
    <property type="component" value="Unassembled WGS sequence"/>
</dbReference>
<feature type="region of interest" description="Disordered" evidence="2">
    <location>
        <begin position="285"/>
        <end position="332"/>
    </location>
</feature>
<dbReference type="AlphaFoldDB" id="A0A3N1D2C2"/>
<keyword evidence="6" id="KW-1185">Reference proteome</keyword>
<evidence type="ECO:0000256" key="3">
    <source>
        <dbReference type="SAM" id="Phobius"/>
    </source>
</evidence>
<dbReference type="PANTHER" id="PTHR12715">
    <property type="entry name" value="TRANSPORTER, DRUG/METABOLITE EXPORTER FAMILY"/>
    <property type="match status" value="1"/>
</dbReference>
<dbReference type="InterPro" id="IPR052756">
    <property type="entry name" value="Alkyne_AA_exporter"/>
</dbReference>
<protein>
    <submittedName>
        <fullName evidence="5">Drug/metabolite transporter (DMT)-like permease</fullName>
    </submittedName>
</protein>
<reference evidence="5 6" key="1">
    <citation type="submission" date="2018-11" db="EMBL/GenBank/DDBJ databases">
        <title>Sequencing the genomes of 1000 actinobacteria strains.</title>
        <authorList>
            <person name="Klenk H.-P."/>
        </authorList>
    </citation>
    <scope>NUCLEOTIDE SEQUENCE [LARGE SCALE GENOMIC DNA]</scope>
    <source>
        <strain evidence="5 6">DSM 44254</strain>
    </source>
</reference>
<evidence type="ECO:0000256" key="2">
    <source>
        <dbReference type="SAM" id="MobiDB-lite"/>
    </source>
</evidence>
<dbReference type="OrthoDB" id="3744378at2"/>
<dbReference type="PANTHER" id="PTHR12715:SF4">
    <property type="entry name" value="EAMA DOMAIN-CONTAINING PROTEIN"/>
    <property type="match status" value="1"/>
</dbReference>
<accession>A0A3N1D2C2</accession>
<feature type="transmembrane region" description="Helical" evidence="3">
    <location>
        <begin position="64"/>
        <end position="82"/>
    </location>
</feature>
<dbReference type="SUPFAM" id="SSF103481">
    <property type="entry name" value="Multidrug resistance efflux transporter EmrE"/>
    <property type="match status" value="2"/>
</dbReference>
<keyword evidence="3" id="KW-1133">Transmembrane helix</keyword>
<dbReference type="Pfam" id="PF00892">
    <property type="entry name" value="EamA"/>
    <property type="match status" value="2"/>
</dbReference>
<keyword evidence="3" id="KW-0472">Membrane</keyword>
<feature type="transmembrane region" description="Helical" evidence="3">
    <location>
        <begin position="178"/>
        <end position="198"/>
    </location>
</feature>
<evidence type="ECO:0000313" key="6">
    <source>
        <dbReference type="Proteomes" id="UP000272400"/>
    </source>
</evidence>
<gene>
    <name evidence="5" type="ORF">EDD29_5306</name>
</gene>
<comment type="caution">
    <text evidence="5">The sequence shown here is derived from an EMBL/GenBank/DDBJ whole genome shotgun (WGS) entry which is preliminary data.</text>
</comment>
<dbReference type="EMBL" id="RJKE01000001">
    <property type="protein sequence ID" value="ROO87679.1"/>
    <property type="molecule type" value="Genomic_DNA"/>
</dbReference>